<proteinExistence type="predicted"/>
<organism evidence="1 2">
    <name type="scientific">Paraburkholderia eburnea</name>
    <dbReference type="NCBI Taxonomy" id="1189126"/>
    <lineage>
        <taxon>Bacteria</taxon>
        <taxon>Pseudomonadati</taxon>
        <taxon>Pseudomonadota</taxon>
        <taxon>Betaproteobacteria</taxon>
        <taxon>Burkholderiales</taxon>
        <taxon>Burkholderiaceae</taxon>
        <taxon>Paraburkholderia</taxon>
    </lineage>
</organism>
<comment type="caution">
    <text evidence="1">The sequence shown here is derived from an EMBL/GenBank/DDBJ whole genome shotgun (WGS) entry which is preliminary data.</text>
</comment>
<dbReference type="AlphaFoldDB" id="A0A2S4MDV9"/>
<dbReference type="Proteomes" id="UP000237381">
    <property type="component" value="Unassembled WGS sequence"/>
</dbReference>
<evidence type="ECO:0000313" key="2">
    <source>
        <dbReference type="Proteomes" id="UP000237381"/>
    </source>
</evidence>
<name>A0A2S4MDV9_9BURK</name>
<gene>
    <name evidence="1" type="ORF">B0G62_104233</name>
</gene>
<dbReference type="Gene3D" id="3.40.190.10">
    <property type="entry name" value="Periplasmic binding protein-like II"/>
    <property type="match status" value="2"/>
</dbReference>
<dbReference type="Pfam" id="PF12974">
    <property type="entry name" value="Phosphonate-bd"/>
    <property type="match status" value="1"/>
</dbReference>
<reference evidence="1 2" key="1">
    <citation type="submission" date="2018-01" db="EMBL/GenBank/DDBJ databases">
        <title>Genomic Encyclopedia of Type Strains, Phase III (KMG-III): the genomes of soil and plant-associated and newly described type strains.</title>
        <authorList>
            <person name="Whitman W."/>
        </authorList>
    </citation>
    <scope>NUCLEOTIDE SEQUENCE [LARGE SCALE GENOMIC DNA]</scope>
    <source>
        <strain evidence="1 2">JCM 18070</strain>
    </source>
</reference>
<dbReference type="SUPFAM" id="SSF53850">
    <property type="entry name" value="Periplasmic binding protein-like II"/>
    <property type="match status" value="1"/>
</dbReference>
<sequence length="332" mass="36199">MTQKVRLKIAIAEHPHTSAIRNGSIPIEGVDAEFVTVQPQIGAFRRMVRDVEFDVCELAPTTYIIARAYGAPFVALPVFVVRRFHHGGLLVRPDAGINTPKDLEGKKVGVRAYSVTTGVWTRQVLIDEFGLDSSKVTWVVDDEEHVTQLKLPGNVIHAPAGTSLADMMASGELSAGFAAAAGIGRTGAPTGGWKEVEADYPDLLPNAEEIETEYYARTGIYPMHGTIVVKDSVLAEHPWVARSIYNAFDQAKKEWLTRLDAGEATAASDKKYLALRKIVGHDPLPYGLAENLKTIEALEATAFKQGLTPRRMAIEELFVDPLAQNAKAEVKA</sequence>
<protein>
    <submittedName>
        <fullName evidence="1">4,5-dihydroxyphthalate decarboxylase</fullName>
    </submittedName>
</protein>
<keyword evidence="2" id="KW-1185">Reference proteome</keyword>
<accession>A0A2S4MDV9</accession>
<evidence type="ECO:0000313" key="1">
    <source>
        <dbReference type="EMBL" id="POR52936.1"/>
    </source>
</evidence>
<dbReference type="EMBL" id="PQGA01000004">
    <property type="protein sequence ID" value="POR52936.1"/>
    <property type="molecule type" value="Genomic_DNA"/>
</dbReference>
<dbReference type="PANTHER" id="PTHR30024">
    <property type="entry name" value="ALIPHATIC SULFONATES-BINDING PROTEIN-RELATED"/>
    <property type="match status" value="1"/>
</dbReference>